<keyword evidence="2" id="KW-0378">Hydrolase</keyword>
<dbReference type="PROSITE" id="PS51195">
    <property type="entry name" value="Q_MOTIF"/>
    <property type="match status" value="1"/>
</dbReference>
<feature type="domain" description="Helicase ATP-binding" evidence="5">
    <location>
        <begin position="35"/>
        <end position="206"/>
    </location>
</feature>
<dbReference type="InterPro" id="IPR014001">
    <property type="entry name" value="Helicase_ATP-bd"/>
</dbReference>
<evidence type="ECO:0000313" key="8">
    <source>
        <dbReference type="EMBL" id="SVA09230.1"/>
    </source>
</evidence>
<evidence type="ECO:0000259" key="7">
    <source>
        <dbReference type="PROSITE" id="PS51195"/>
    </source>
</evidence>
<dbReference type="GO" id="GO:0003724">
    <property type="term" value="F:RNA helicase activity"/>
    <property type="evidence" value="ECO:0007669"/>
    <property type="project" value="InterPro"/>
</dbReference>
<dbReference type="EMBL" id="UINC01003785">
    <property type="protein sequence ID" value="SVA09230.1"/>
    <property type="molecule type" value="Genomic_DNA"/>
</dbReference>
<dbReference type="SUPFAM" id="SSF52540">
    <property type="entry name" value="P-loop containing nucleoside triphosphate hydrolases"/>
    <property type="match status" value="1"/>
</dbReference>
<dbReference type="PROSITE" id="PS51192">
    <property type="entry name" value="HELICASE_ATP_BIND_1"/>
    <property type="match status" value="1"/>
</dbReference>
<evidence type="ECO:0000256" key="2">
    <source>
        <dbReference type="ARBA" id="ARBA00022801"/>
    </source>
</evidence>
<dbReference type="InterPro" id="IPR014014">
    <property type="entry name" value="RNA_helicase_DEAD_Q_motif"/>
</dbReference>
<dbReference type="PANTHER" id="PTHR47959">
    <property type="entry name" value="ATP-DEPENDENT RNA HELICASE RHLE-RELATED"/>
    <property type="match status" value="1"/>
</dbReference>
<dbReference type="GO" id="GO:0005829">
    <property type="term" value="C:cytosol"/>
    <property type="evidence" value="ECO:0007669"/>
    <property type="project" value="TreeGrafter"/>
</dbReference>
<dbReference type="SMART" id="SM00490">
    <property type="entry name" value="HELICc"/>
    <property type="match status" value="1"/>
</dbReference>
<dbReference type="InterPro" id="IPR001650">
    <property type="entry name" value="Helicase_C-like"/>
</dbReference>
<dbReference type="GO" id="GO:0003676">
    <property type="term" value="F:nucleic acid binding"/>
    <property type="evidence" value="ECO:0007669"/>
    <property type="project" value="InterPro"/>
</dbReference>
<organism evidence="8">
    <name type="scientific">marine metagenome</name>
    <dbReference type="NCBI Taxonomy" id="408172"/>
    <lineage>
        <taxon>unclassified sequences</taxon>
        <taxon>metagenomes</taxon>
        <taxon>ecological metagenomes</taxon>
    </lineage>
</organism>
<sequence length="389" mass="42368">MTTTQFADLGIDQDLVDALAERGITAPFEIQALAIPDGLAGRDVCGKAKTGSGKTLAFGLPLIQRLPKAKPRYPTGLTLVPTRELAVQVCKELAPLAAVRGLTVEAIYGGAPIEKQTAALAKGVDFVVATPGRMIDLIQQGEVSVTDLEGVVIDEADRMADMGFMPQVEWILRHTEKDHQTLLFSATLDGMVGALISRYQNDPVTYQVDSLEVPVTEMEHRFLAVHEMDRVRVAARIIGASNRTIIFSRTKWGADKLTGKLVGENVKAAAIHGDLRQAQREKALADFIAGKIECLVATDVAARGIHVDDVEVVIHYDPPSDAKTYVHRSGRTARAGESGMVVSLVLWNEEMEVRKLLRRLGMKQPIVEVFSNDERLDDLMAWDPAAEAA</sequence>
<dbReference type="PROSITE" id="PS51194">
    <property type="entry name" value="HELICASE_CTER"/>
    <property type="match status" value="1"/>
</dbReference>
<accession>A0A381SYX9</accession>
<dbReference type="Gene3D" id="3.40.50.300">
    <property type="entry name" value="P-loop containing nucleotide triphosphate hydrolases"/>
    <property type="match status" value="2"/>
</dbReference>
<evidence type="ECO:0000259" key="5">
    <source>
        <dbReference type="PROSITE" id="PS51192"/>
    </source>
</evidence>
<dbReference type="InterPro" id="IPR027417">
    <property type="entry name" value="P-loop_NTPase"/>
</dbReference>
<keyword evidence="1" id="KW-0547">Nucleotide-binding</keyword>
<evidence type="ECO:0000256" key="1">
    <source>
        <dbReference type="ARBA" id="ARBA00022741"/>
    </source>
</evidence>
<evidence type="ECO:0008006" key="9">
    <source>
        <dbReference type="Google" id="ProtNLM"/>
    </source>
</evidence>
<dbReference type="InterPro" id="IPR050079">
    <property type="entry name" value="DEAD_box_RNA_helicase"/>
</dbReference>
<dbReference type="PANTHER" id="PTHR47959:SF13">
    <property type="entry name" value="ATP-DEPENDENT RNA HELICASE RHLE"/>
    <property type="match status" value="1"/>
</dbReference>
<feature type="domain" description="DEAD-box RNA helicase Q" evidence="7">
    <location>
        <begin position="4"/>
        <end position="32"/>
    </location>
</feature>
<dbReference type="CDD" id="cd18787">
    <property type="entry name" value="SF2_C_DEAD"/>
    <property type="match status" value="1"/>
</dbReference>
<dbReference type="Pfam" id="PF00271">
    <property type="entry name" value="Helicase_C"/>
    <property type="match status" value="1"/>
</dbReference>
<dbReference type="InterPro" id="IPR044742">
    <property type="entry name" value="DEAD/DEAH_RhlB"/>
</dbReference>
<dbReference type="InterPro" id="IPR011545">
    <property type="entry name" value="DEAD/DEAH_box_helicase_dom"/>
</dbReference>
<feature type="domain" description="Helicase C-terminal" evidence="6">
    <location>
        <begin position="217"/>
        <end position="377"/>
    </location>
</feature>
<dbReference type="AlphaFoldDB" id="A0A381SYX9"/>
<dbReference type="GO" id="GO:0016787">
    <property type="term" value="F:hydrolase activity"/>
    <property type="evidence" value="ECO:0007669"/>
    <property type="project" value="UniProtKB-KW"/>
</dbReference>
<reference evidence="8" key="1">
    <citation type="submission" date="2018-05" db="EMBL/GenBank/DDBJ databases">
        <authorList>
            <person name="Lanie J.A."/>
            <person name="Ng W.-L."/>
            <person name="Kazmierczak K.M."/>
            <person name="Andrzejewski T.M."/>
            <person name="Davidsen T.M."/>
            <person name="Wayne K.J."/>
            <person name="Tettelin H."/>
            <person name="Glass J.I."/>
            <person name="Rusch D."/>
            <person name="Podicherti R."/>
            <person name="Tsui H.-C.T."/>
            <person name="Winkler M.E."/>
        </authorList>
    </citation>
    <scope>NUCLEOTIDE SEQUENCE</scope>
</reference>
<proteinExistence type="predicted"/>
<evidence type="ECO:0000259" key="6">
    <source>
        <dbReference type="PROSITE" id="PS51194"/>
    </source>
</evidence>
<evidence type="ECO:0000256" key="3">
    <source>
        <dbReference type="ARBA" id="ARBA00022806"/>
    </source>
</evidence>
<name>A0A381SYX9_9ZZZZ</name>
<dbReference type="CDD" id="cd00268">
    <property type="entry name" value="DEADc"/>
    <property type="match status" value="1"/>
</dbReference>
<dbReference type="GO" id="GO:0005524">
    <property type="term" value="F:ATP binding"/>
    <property type="evidence" value="ECO:0007669"/>
    <property type="project" value="UniProtKB-KW"/>
</dbReference>
<protein>
    <recommendedName>
        <fullName evidence="9">RNA helicase</fullName>
    </recommendedName>
</protein>
<keyword evidence="4" id="KW-0067">ATP-binding</keyword>
<keyword evidence="3" id="KW-0347">Helicase</keyword>
<evidence type="ECO:0000256" key="4">
    <source>
        <dbReference type="ARBA" id="ARBA00022840"/>
    </source>
</evidence>
<dbReference type="Pfam" id="PF00270">
    <property type="entry name" value="DEAD"/>
    <property type="match status" value="1"/>
</dbReference>
<gene>
    <name evidence="8" type="ORF">METZ01_LOCUS62084</name>
</gene>
<dbReference type="SMART" id="SM00487">
    <property type="entry name" value="DEXDc"/>
    <property type="match status" value="1"/>
</dbReference>